<name>A0A4R3YIR3_9GAMM</name>
<feature type="non-terminal residue" evidence="2">
    <location>
        <position position="1"/>
    </location>
</feature>
<keyword evidence="3" id="KW-1185">Reference proteome</keyword>
<dbReference type="AlphaFoldDB" id="A0A4R3YIR3"/>
<proteinExistence type="predicted"/>
<accession>A0A4R3YIR3</accession>
<dbReference type="EMBL" id="SMCR01000019">
    <property type="protein sequence ID" value="TCV91218.1"/>
    <property type="molecule type" value="Genomic_DNA"/>
</dbReference>
<dbReference type="Proteomes" id="UP000295719">
    <property type="component" value="Unassembled WGS sequence"/>
</dbReference>
<keyword evidence="1" id="KW-1133">Transmembrane helix</keyword>
<evidence type="ECO:0000256" key="1">
    <source>
        <dbReference type="SAM" id="Phobius"/>
    </source>
</evidence>
<evidence type="ECO:0000313" key="2">
    <source>
        <dbReference type="EMBL" id="TCV91218.1"/>
    </source>
</evidence>
<gene>
    <name evidence="2" type="ORF">EDC52_11913</name>
</gene>
<keyword evidence="1" id="KW-0812">Transmembrane</keyword>
<sequence>IIVYFHRFKNWYNRYRFSRKKLVVTDKVKILRTLINNYISTDSNQGLDAADILTKEHSHIWHTHPDAKRYQKLLELNLDSLRLSGDLIRSGNKYQVTGKAQETIAQYEITKLKYKQNLATQHKMTWLTYAIVFLTVLTTLGTLVQANIIKIATLWDFTK</sequence>
<organism evidence="2 3">
    <name type="scientific">Biostraticola tofi</name>
    <dbReference type="NCBI Taxonomy" id="466109"/>
    <lineage>
        <taxon>Bacteria</taxon>
        <taxon>Pseudomonadati</taxon>
        <taxon>Pseudomonadota</taxon>
        <taxon>Gammaproteobacteria</taxon>
        <taxon>Enterobacterales</taxon>
        <taxon>Bruguierivoracaceae</taxon>
        <taxon>Biostraticola</taxon>
    </lineage>
</organism>
<feature type="transmembrane region" description="Helical" evidence="1">
    <location>
        <begin position="126"/>
        <end position="149"/>
    </location>
</feature>
<comment type="caution">
    <text evidence="2">The sequence shown here is derived from an EMBL/GenBank/DDBJ whole genome shotgun (WGS) entry which is preliminary data.</text>
</comment>
<protein>
    <submittedName>
        <fullName evidence="2">Uncharacterized protein</fullName>
    </submittedName>
</protein>
<keyword evidence="1" id="KW-0472">Membrane</keyword>
<reference evidence="2 3" key="1">
    <citation type="submission" date="2019-03" db="EMBL/GenBank/DDBJ databases">
        <title>Genomic Encyclopedia of Type Strains, Phase IV (KMG-IV): sequencing the most valuable type-strain genomes for metagenomic binning, comparative biology and taxonomic classification.</title>
        <authorList>
            <person name="Goeker M."/>
        </authorList>
    </citation>
    <scope>NUCLEOTIDE SEQUENCE [LARGE SCALE GENOMIC DNA]</scope>
    <source>
        <strain evidence="2 3">DSM 19580</strain>
    </source>
</reference>
<evidence type="ECO:0000313" key="3">
    <source>
        <dbReference type="Proteomes" id="UP000295719"/>
    </source>
</evidence>